<dbReference type="InterPro" id="IPR000653">
    <property type="entry name" value="DegT/StrS_aminotransferase"/>
</dbReference>
<organism evidence="4 5">
    <name type="scientific">Billgrantia sulfidoxydans</name>
    <dbReference type="NCBI Taxonomy" id="2733484"/>
    <lineage>
        <taxon>Bacteria</taxon>
        <taxon>Pseudomonadati</taxon>
        <taxon>Pseudomonadota</taxon>
        <taxon>Gammaproteobacteria</taxon>
        <taxon>Oceanospirillales</taxon>
        <taxon>Halomonadaceae</taxon>
        <taxon>Billgrantia</taxon>
    </lineage>
</organism>
<keyword evidence="1 3" id="KW-0663">Pyridoxal phosphate</keyword>
<dbReference type="Gene3D" id="3.90.1150.10">
    <property type="entry name" value="Aspartate Aminotransferase, domain 1"/>
    <property type="match status" value="1"/>
</dbReference>
<keyword evidence="5" id="KW-1185">Reference proteome</keyword>
<dbReference type="InterPro" id="IPR015424">
    <property type="entry name" value="PyrdxlP-dep_Trfase"/>
</dbReference>
<dbReference type="InterPro" id="IPR015422">
    <property type="entry name" value="PyrdxlP-dep_Trfase_small"/>
</dbReference>
<dbReference type="RefSeq" id="WP_209537550.1">
    <property type="nucleotide sequence ID" value="NZ_CP053381.1"/>
</dbReference>
<dbReference type="PANTHER" id="PTHR30244">
    <property type="entry name" value="TRANSAMINASE"/>
    <property type="match status" value="1"/>
</dbReference>
<reference evidence="4 5" key="1">
    <citation type="journal article" date="2021" name="Front. Microbiol.">
        <title>Aerobic Denitrification and Heterotrophic Sulfur Oxidation in the Genus Halomonas Revealed by Six Novel Species Characterizations and Genome-Based Analysis.</title>
        <authorList>
            <person name="Wang L."/>
            <person name="Shao Z."/>
        </authorList>
    </citation>
    <scope>NUCLEOTIDE SEQUENCE [LARGE SCALE GENOMIC DNA]</scope>
    <source>
        <strain evidence="4 5">MCCC 1A11059</strain>
    </source>
</reference>
<gene>
    <name evidence="4" type="ORF">HNO51_12185</name>
</gene>
<evidence type="ECO:0000256" key="3">
    <source>
        <dbReference type="RuleBase" id="RU004508"/>
    </source>
</evidence>
<dbReference type="CDD" id="cd00616">
    <property type="entry name" value="AHBA_syn"/>
    <property type="match status" value="1"/>
</dbReference>
<dbReference type="Proteomes" id="UP000671868">
    <property type="component" value="Chromosome"/>
</dbReference>
<protein>
    <submittedName>
        <fullName evidence="4">DegT/DnrJ/EryC1/StrS family aminotransferase</fullName>
    </submittedName>
</protein>
<evidence type="ECO:0000256" key="2">
    <source>
        <dbReference type="ARBA" id="ARBA00037999"/>
    </source>
</evidence>
<keyword evidence="4" id="KW-0808">Transferase</keyword>
<evidence type="ECO:0000313" key="4">
    <source>
        <dbReference type="EMBL" id="QTP55376.1"/>
    </source>
</evidence>
<evidence type="ECO:0000313" key="5">
    <source>
        <dbReference type="Proteomes" id="UP000671868"/>
    </source>
</evidence>
<dbReference type="SUPFAM" id="SSF53383">
    <property type="entry name" value="PLP-dependent transferases"/>
    <property type="match status" value="1"/>
</dbReference>
<dbReference type="PIRSF" id="PIRSF000390">
    <property type="entry name" value="PLP_StrS"/>
    <property type="match status" value="1"/>
</dbReference>
<dbReference type="EMBL" id="CP053381">
    <property type="protein sequence ID" value="QTP55376.1"/>
    <property type="molecule type" value="Genomic_DNA"/>
</dbReference>
<accession>A0ABX7W671</accession>
<evidence type="ECO:0000256" key="1">
    <source>
        <dbReference type="ARBA" id="ARBA00022898"/>
    </source>
</evidence>
<dbReference type="PANTHER" id="PTHR30244:SF36">
    <property type="entry name" value="3-OXO-GLUCOSE-6-PHOSPHATE:GLUTAMATE AMINOTRANSFERASE"/>
    <property type="match status" value="1"/>
</dbReference>
<dbReference type="Pfam" id="PF01041">
    <property type="entry name" value="DegT_DnrJ_EryC1"/>
    <property type="match status" value="1"/>
</dbReference>
<name>A0ABX7W671_9GAMM</name>
<dbReference type="InterPro" id="IPR015421">
    <property type="entry name" value="PyrdxlP-dep_Trfase_major"/>
</dbReference>
<dbReference type="Gene3D" id="3.40.640.10">
    <property type="entry name" value="Type I PLP-dependent aspartate aminotransferase-like (Major domain)"/>
    <property type="match status" value="1"/>
</dbReference>
<keyword evidence="4" id="KW-0032">Aminotransferase</keyword>
<comment type="similarity">
    <text evidence="2 3">Belongs to the DegT/DnrJ/EryC1 family.</text>
</comment>
<sequence length="366" mass="40875">MNIPFLNLKHINAQYRTALIEAASRVIDSGWYIQGKEVREFEQEFAAFCDSENCIGVANGLDALTLVLRAWKEQGRLKDGDEVIVPGNTYIASILAISENRLVPVLVEPDERTYNLCPYKVEAAITSRTKVVLAVHLYGQLADMPAILEIARRYDLLVLEDAAQAHGASRQGRKAGNWGEAAGFSFYPGKNLGALGDAGAVTTQDDELARMVRTLGNYGSRRKYEHSVKGVNSRLDEIQAAFLRVKLRNLEEEIVQRRRLASTYLANINNEIVALPTVSDMQAHVFHLFVVRSPRREAFINHLHESGVGSLVHYPLPPHKQLTYSELNASYPLCERLANEVVSIPLYPGLTDEQQAFVIESINAFR</sequence>
<dbReference type="GO" id="GO:0008483">
    <property type="term" value="F:transaminase activity"/>
    <property type="evidence" value="ECO:0007669"/>
    <property type="project" value="UniProtKB-KW"/>
</dbReference>
<proteinExistence type="inferred from homology"/>